<dbReference type="Proteomes" id="UP000017842">
    <property type="component" value="Unassembled WGS sequence"/>
</dbReference>
<gene>
    <name evidence="1" type="ORF">MGMO_50c00120</name>
</gene>
<dbReference type="STRING" id="1116472.MGMO_50c00120"/>
<organism evidence="1 2">
    <name type="scientific">Methyloglobulus morosus KoM1</name>
    <dbReference type="NCBI Taxonomy" id="1116472"/>
    <lineage>
        <taxon>Bacteria</taxon>
        <taxon>Pseudomonadati</taxon>
        <taxon>Pseudomonadota</taxon>
        <taxon>Gammaproteobacteria</taxon>
        <taxon>Methylococcales</taxon>
        <taxon>Methylococcaceae</taxon>
        <taxon>Methyloglobulus</taxon>
    </lineage>
</organism>
<reference evidence="1 2" key="1">
    <citation type="journal article" date="2013" name="Genome Announc.">
        <title>Draft Genome Sequence of the Methanotrophic Gammaproteobacterium Methyloglobulus morosus DSM 22980 Strain KoM1.</title>
        <authorList>
            <person name="Poehlein A."/>
            <person name="Deutzmann J.S."/>
            <person name="Daniel R."/>
            <person name="Simeonova D.D."/>
        </authorList>
    </citation>
    <scope>NUCLEOTIDE SEQUENCE [LARGE SCALE GENOMIC DNA]</scope>
    <source>
        <strain evidence="1 2">KoM1</strain>
    </source>
</reference>
<accession>V5DZH3</accession>
<protein>
    <submittedName>
        <fullName evidence="1">Uncharacterized protein</fullName>
    </submittedName>
</protein>
<keyword evidence="2" id="KW-1185">Reference proteome</keyword>
<dbReference type="RefSeq" id="WP_023494285.1">
    <property type="nucleotide sequence ID" value="NZ_AYLO01000049.1"/>
</dbReference>
<comment type="caution">
    <text evidence="1">The sequence shown here is derived from an EMBL/GenBank/DDBJ whole genome shotgun (WGS) entry which is preliminary data.</text>
</comment>
<evidence type="ECO:0000313" key="2">
    <source>
        <dbReference type="Proteomes" id="UP000017842"/>
    </source>
</evidence>
<dbReference type="AlphaFoldDB" id="V5DZH3"/>
<name>V5DZH3_9GAMM</name>
<proteinExistence type="predicted"/>
<dbReference type="OrthoDB" id="6183301at2"/>
<sequence>MPKQFVISLIKYRLADWGKLSLYFFMAVSNTVCRADAPDIVTTNNPVFKQQLKPSTRDEWKKLLGWNDDCEQSFQSTQAGAYSGIETYPIGNADELVIVMCAVGGYQPSFLLFRQKGQIPRAIALVAYGTSNGKTLHRTQEVELWGEPVFLEKTSELVILNVARQTKDCGTWAKYGFKTDSVKLQELFFKLPCPKKVSEKDVPDSSSTPPKGWKRLRLFKN</sequence>
<dbReference type="EMBL" id="AYLO01000049">
    <property type="protein sequence ID" value="ESS72696.1"/>
    <property type="molecule type" value="Genomic_DNA"/>
</dbReference>
<evidence type="ECO:0000313" key="1">
    <source>
        <dbReference type="EMBL" id="ESS72696.1"/>
    </source>
</evidence>